<dbReference type="Proteomes" id="UP000240760">
    <property type="component" value="Unassembled WGS sequence"/>
</dbReference>
<feature type="compositionally biased region" description="Basic and acidic residues" evidence="1">
    <location>
        <begin position="1"/>
        <end position="15"/>
    </location>
</feature>
<organism evidence="2 3">
    <name type="scientific">Trichoderma longibrachiatum ATCC 18648</name>
    <dbReference type="NCBI Taxonomy" id="983965"/>
    <lineage>
        <taxon>Eukaryota</taxon>
        <taxon>Fungi</taxon>
        <taxon>Dikarya</taxon>
        <taxon>Ascomycota</taxon>
        <taxon>Pezizomycotina</taxon>
        <taxon>Sordariomycetes</taxon>
        <taxon>Hypocreomycetidae</taxon>
        <taxon>Hypocreales</taxon>
        <taxon>Hypocreaceae</taxon>
        <taxon>Trichoderma</taxon>
    </lineage>
</organism>
<reference evidence="2 3" key="1">
    <citation type="submission" date="2016-07" db="EMBL/GenBank/DDBJ databases">
        <title>Multiple horizontal gene transfer events from other fungi enriched the ability of initially mycotrophic Trichoderma (Ascomycota) to feed on dead plant biomass.</title>
        <authorList>
            <consortium name="DOE Joint Genome Institute"/>
            <person name="Aerts A."/>
            <person name="Atanasova L."/>
            <person name="Chenthamara K."/>
            <person name="Zhang J."/>
            <person name="Grujic M."/>
            <person name="Henrissat B."/>
            <person name="Kuo A."/>
            <person name="Salamov A."/>
            <person name="Lipzen A."/>
            <person name="Labutti K."/>
            <person name="Barry K."/>
            <person name="Miao Y."/>
            <person name="Rahimi M.J."/>
            <person name="Shen Q."/>
            <person name="Grigoriev I.V."/>
            <person name="Kubicek C.P."/>
            <person name="Druzhinina I.S."/>
        </authorList>
    </citation>
    <scope>NUCLEOTIDE SEQUENCE [LARGE SCALE GENOMIC DNA]</scope>
    <source>
        <strain evidence="2 3">ATCC 18648</strain>
    </source>
</reference>
<gene>
    <name evidence="2" type="ORF">M440DRAFT_304609</name>
</gene>
<dbReference type="AlphaFoldDB" id="A0A2T4C5P4"/>
<name>A0A2T4C5P4_TRILO</name>
<evidence type="ECO:0000256" key="1">
    <source>
        <dbReference type="SAM" id="MobiDB-lite"/>
    </source>
</evidence>
<protein>
    <submittedName>
        <fullName evidence="2">Uncharacterized protein</fullName>
    </submittedName>
</protein>
<keyword evidence="3" id="KW-1185">Reference proteome</keyword>
<accession>A0A2T4C5P4</accession>
<evidence type="ECO:0000313" key="2">
    <source>
        <dbReference type="EMBL" id="PTB76844.1"/>
    </source>
</evidence>
<proteinExistence type="predicted"/>
<sequence>MEARGGPRMVKDTRASRTRSLPGKGLTRRRQWEDAAPVCFSMIIIDPSPGFLDPPCRLCCLFPVLFFAVYTLTLAFGVNDHVTRWTFLVLLVQSCQREYRSKLWAPAWSLEEIMTAKTFHFFMFTARPSEHESVLSLRPSAVIAILGHTSSSWKGEGFCAKRLAAFFPLPGTTDPCTEASA</sequence>
<dbReference type="EMBL" id="KZ679131">
    <property type="protein sequence ID" value="PTB76844.1"/>
    <property type="molecule type" value="Genomic_DNA"/>
</dbReference>
<feature type="region of interest" description="Disordered" evidence="1">
    <location>
        <begin position="1"/>
        <end position="25"/>
    </location>
</feature>
<evidence type="ECO:0000313" key="3">
    <source>
        <dbReference type="Proteomes" id="UP000240760"/>
    </source>
</evidence>